<evidence type="ECO:0000313" key="1">
    <source>
        <dbReference type="EMBL" id="CAB4136947.1"/>
    </source>
</evidence>
<accession>A0A6J5LV79</accession>
<sequence>MKTKLLLAFLGLLSLTMTSYAQTPETNFGKSQGFTSLGTAYIPISATAITYTTASTVVSSIASSTLGGVVRIRCSTDCNIGIERRTTPTTNTSTTALNANEREYFGVAPQHNIGVRGTNASGIVIITRMAK</sequence>
<proteinExistence type="predicted"/>
<protein>
    <submittedName>
        <fullName evidence="1">Uncharacterized protein</fullName>
    </submittedName>
</protein>
<reference evidence="1" key="1">
    <citation type="submission" date="2020-04" db="EMBL/GenBank/DDBJ databases">
        <authorList>
            <person name="Chiriac C."/>
            <person name="Salcher M."/>
            <person name="Ghai R."/>
            <person name="Kavagutti S V."/>
        </authorList>
    </citation>
    <scope>NUCLEOTIDE SEQUENCE</scope>
</reference>
<name>A0A6J5LV79_9CAUD</name>
<organism evidence="1">
    <name type="scientific">uncultured Caudovirales phage</name>
    <dbReference type="NCBI Taxonomy" id="2100421"/>
    <lineage>
        <taxon>Viruses</taxon>
        <taxon>Duplodnaviria</taxon>
        <taxon>Heunggongvirae</taxon>
        <taxon>Uroviricota</taxon>
        <taxon>Caudoviricetes</taxon>
        <taxon>Peduoviridae</taxon>
        <taxon>Maltschvirus</taxon>
        <taxon>Maltschvirus maltsch</taxon>
    </lineage>
</organism>
<dbReference type="EMBL" id="LR796327">
    <property type="protein sequence ID" value="CAB4136947.1"/>
    <property type="molecule type" value="Genomic_DNA"/>
</dbReference>
<gene>
    <name evidence="1" type="ORF">UFOVP315_11</name>
</gene>